<dbReference type="STRING" id="1030841.HMPREF9370_0702"/>
<evidence type="ECO:0000256" key="6">
    <source>
        <dbReference type="HAMAP-Rule" id="MF_00267"/>
    </source>
</evidence>
<dbReference type="InterPro" id="IPR036145">
    <property type="entry name" value="MinC_C_sf"/>
</dbReference>
<dbReference type="Pfam" id="PF03775">
    <property type="entry name" value="MinC_C"/>
    <property type="match status" value="1"/>
</dbReference>
<protein>
    <recommendedName>
        <fullName evidence="6">Probable septum site-determining protein MinC</fullName>
    </recommendedName>
</protein>
<comment type="function">
    <text evidence="5 6">Cell division inhibitor that blocks the formation of polar Z ring septums. Rapidly oscillates between the poles of the cell to destabilize FtsZ filaments that have formed before they mature into polar Z rings. Prevents FtsZ polymerization.</text>
</comment>
<keyword evidence="3 6" id="KW-0717">Septation</keyword>
<dbReference type="EMBL" id="AGAZ01000029">
    <property type="protein sequence ID" value="EGZ49217.1"/>
    <property type="molecule type" value="Genomic_DNA"/>
</dbReference>
<evidence type="ECO:0000259" key="8">
    <source>
        <dbReference type="Pfam" id="PF05209"/>
    </source>
</evidence>
<dbReference type="Pfam" id="PF05209">
    <property type="entry name" value="MinC_N"/>
    <property type="match status" value="1"/>
</dbReference>
<dbReference type="GO" id="GO:0000902">
    <property type="term" value="P:cell morphogenesis"/>
    <property type="evidence" value="ECO:0007669"/>
    <property type="project" value="InterPro"/>
</dbReference>
<dbReference type="InterPro" id="IPR016098">
    <property type="entry name" value="CAP/MinC_C"/>
</dbReference>
<proteinExistence type="inferred from homology"/>
<sequence length="264" mass="29187">MNRFVLRGKLLLIKFFYGNHFKMNTVFDVKSARLDALALQIHTSDLGKIDQALKQRATQYKELNMPLLLDVQDFNNPADLNVGGIASLIRSHGLVLAGLRHEHEQWSQIATKHGLPFCQIGSANSSDIPQTKIQQTETIAEVRQQPQATVISKPTVFVSSPIRSGQQVYAENGDLIITGMVSKGAELIADGNIHIYGPMRGRALAGASGNRNARIFIHSMQAELVSVAGIYRTFEQDLPAHLNHKPVQVYLQDDRLIISAIDAE</sequence>
<dbReference type="SUPFAM" id="SSF63848">
    <property type="entry name" value="Cell-division inhibitor MinC, C-terminal domain"/>
    <property type="match status" value="1"/>
</dbReference>
<keyword evidence="10" id="KW-1185">Reference proteome</keyword>
<dbReference type="Proteomes" id="UP000005336">
    <property type="component" value="Unassembled WGS sequence"/>
</dbReference>
<dbReference type="InterPro" id="IPR013033">
    <property type="entry name" value="MinC"/>
</dbReference>
<evidence type="ECO:0000256" key="1">
    <source>
        <dbReference type="ARBA" id="ARBA00006291"/>
    </source>
</evidence>
<organism evidence="9 10">
    <name type="scientific">Neisseria wadsworthii 9715</name>
    <dbReference type="NCBI Taxonomy" id="1030841"/>
    <lineage>
        <taxon>Bacteria</taxon>
        <taxon>Pseudomonadati</taxon>
        <taxon>Pseudomonadota</taxon>
        <taxon>Betaproteobacteria</taxon>
        <taxon>Neisseriales</taxon>
        <taxon>Neisseriaceae</taxon>
        <taxon>Neisseria</taxon>
    </lineage>
</organism>
<keyword evidence="4 6" id="KW-0131">Cell cycle</keyword>
<evidence type="ECO:0000256" key="3">
    <source>
        <dbReference type="ARBA" id="ARBA00023210"/>
    </source>
</evidence>
<reference evidence="9 10" key="1">
    <citation type="submission" date="2011-06" db="EMBL/GenBank/DDBJ databases">
        <authorList>
            <person name="Muzny D."/>
            <person name="Qin X."/>
            <person name="Deng J."/>
            <person name="Jiang H."/>
            <person name="Liu Y."/>
            <person name="Qu J."/>
            <person name="Song X.-Z."/>
            <person name="Zhang L."/>
            <person name="Thornton R."/>
            <person name="Coyle M."/>
            <person name="Francisco L."/>
            <person name="Jackson L."/>
            <person name="Javaid M."/>
            <person name="Korchina V."/>
            <person name="Kovar C."/>
            <person name="Mata R."/>
            <person name="Mathew T."/>
            <person name="Ngo R."/>
            <person name="Nguyen L."/>
            <person name="Nguyen N."/>
            <person name="Okwuonu G."/>
            <person name="Ongeri F."/>
            <person name="Pham C."/>
            <person name="Simmons D."/>
            <person name="Wilczek-Boney K."/>
            <person name="Hale W."/>
            <person name="Jakkamsetti A."/>
            <person name="Pham P."/>
            <person name="Ruth R."/>
            <person name="San Lucas F."/>
            <person name="Warren J."/>
            <person name="Zhang J."/>
            <person name="Zhao Z."/>
            <person name="Zhou C."/>
            <person name="Zhu D."/>
            <person name="Lee S."/>
            <person name="Bess C."/>
            <person name="Blankenburg K."/>
            <person name="Forbes L."/>
            <person name="Fu Q."/>
            <person name="Gubbala S."/>
            <person name="Hirani K."/>
            <person name="Jayaseelan J.C."/>
            <person name="Lara F."/>
            <person name="Munidasa M."/>
            <person name="Palculict T."/>
            <person name="Patil S."/>
            <person name="Pu L.-L."/>
            <person name="Saada N."/>
            <person name="Tang L."/>
            <person name="Weissenberger G."/>
            <person name="Zhu Y."/>
            <person name="Hemphill L."/>
            <person name="Shang Y."/>
            <person name="Youmans B."/>
            <person name="Ayvaz T."/>
            <person name="Ross M."/>
            <person name="Santibanez J."/>
            <person name="Aqrawi P."/>
            <person name="Gross S."/>
            <person name="Joshi V."/>
            <person name="Fowler G."/>
            <person name="Nazareth L."/>
            <person name="Reid J."/>
            <person name="Worley K."/>
            <person name="Petrosino J."/>
            <person name="Highlander S."/>
            <person name="Gibbs R."/>
        </authorList>
    </citation>
    <scope>NUCLEOTIDE SEQUENCE [LARGE SCALE GENOMIC DNA]</scope>
    <source>
        <strain evidence="9 10">9715</strain>
    </source>
</reference>
<evidence type="ECO:0000313" key="9">
    <source>
        <dbReference type="EMBL" id="EGZ49217.1"/>
    </source>
</evidence>
<evidence type="ECO:0000256" key="2">
    <source>
        <dbReference type="ARBA" id="ARBA00022618"/>
    </source>
</evidence>
<evidence type="ECO:0000256" key="5">
    <source>
        <dbReference type="ARBA" id="ARBA00025606"/>
    </source>
</evidence>
<dbReference type="InterPro" id="IPR007874">
    <property type="entry name" value="MinC_N"/>
</dbReference>
<dbReference type="AlphaFoldDB" id="G4CNP3"/>
<name>G4CNP3_9NEIS</name>
<dbReference type="PANTHER" id="PTHR34108">
    <property type="entry name" value="SEPTUM SITE-DETERMINING PROTEIN MINC"/>
    <property type="match status" value="1"/>
</dbReference>
<accession>G4CNP3</accession>
<dbReference type="GO" id="GO:1901891">
    <property type="term" value="P:regulation of cell septum assembly"/>
    <property type="evidence" value="ECO:0007669"/>
    <property type="project" value="InterPro"/>
</dbReference>
<dbReference type="Gene3D" id="3.30.70.260">
    <property type="match status" value="1"/>
</dbReference>
<dbReference type="PATRIC" id="fig|1030841.3.peg.692"/>
<keyword evidence="2 6" id="KW-0132">Cell division</keyword>
<dbReference type="Gene3D" id="2.160.20.70">
    <property type="match status" value="1"/>
</dbReference>
<comment type="similarity">
    <text evidence="1 6">Belongs to the MinC family.</text>
</comment>
<evidence type="ECO:0000313" key="10">
    <source>
        <dbReference type="Proteomes" id="UP000005336"/>
    </source>
</evidence>
<dbReference type="NCBIfam" id="TIGR01222">
    <property type="entry name" value="minC"/>
    <property type="match status" value="1"/>
</dbReference>
<evidence type="ECO:0000259" key="7">
    <source>
        <dbReference type="Pfam" id="PF03775"/>
    </source>
</evidence>
<feature type="domain" description="Septum formation inhibitor MinC N-terminal" evidence="8">
    <location>
        <begin position="27"/>
        <end position="96"/>
    </location>
</feature>
<dbReference type="GO" id="GO:0000917">
    <property type="term" value="P:division septum assembly"/>
    <property type="evidence" value="ECO:0007669"/>
    <property type="project" value="UniProtKB-KW"/>
</dbReference>
<dbReference type="PANTHER" id="PTHR34108:SF1">
    <property type="entry name" value="SEPTUM SITE-DETERMINING PROTEIN MINC"/>
    <property type="match status" value="1"/>
</dbReference>
<dbReference type="HOGENOM" id="CLU_067812_0_0_4"/>
<dbReference type="InterPro" id="IPR005526">
    <property type="entry name" value="Septum_form_inhib_MinC_C"/>
</dbReference>
<dbReference type="HAMAP" id="MF_00267">
    <property type="entry name" value="MinC"/>
    <property type="match status" value="1"/>
</dbReference>
<comment type="subunit">
    <text evidence="6">Interacts with MinD and FtsZ.</text>
</comment>
<gene>
    <name evidence="6 9" type="primary">minC</name>
    <name evidence="9" type="ORF">HMPREF9370_0702</name>
</gene>
<feature type="domain" description="Septum formation inhibitor MinC C-terminal" evidence="7">
    <location>
        <begin position="158"/>
        <end position="258"/>
    </location>
</feature>
<evidence type="ECO:0000256" key="4">
    <source>
        <dbReference type="ARBA" id="ARBA00023306"/>
    </source>
</evidence>
<dbReference type="GO" id="GO:0051302">
    <property type="term" value="P:regulation of cell division"/>
    <property type="evidence" value="ECO:0007669"/>
    <property type="project" value="InterPro"/>
</dbReference>
<comment type="caution">
    <text evidence="9">The sequence shown here is derived from an EMBL/GenBank/DDBJ whole genome shotgun (WGS) entry which is preliminary data.</text>
</comment>